<keyword evidence="1" id="KW-1133">Transmembrane helix</keyword>
<organism evidence="2 3">
    <name type="scientific">Allacma fusca</name>
    <dbReference type="NCBI Taxonomy" id="39272"/>
    <lineage>
        <taxon>Eukaryota</taxon>
        <taxon>Metazoa</taxon>
        <taxon>Ecdysozoa</taxon>
        <taxon>Arthropoda</taxon>
        <taxon>Hexapoda</taxon>
        <taxon>Collembola</taxon>
        <taxon>Symphypleona</taxon>
        <taxon>Sminthuridae</taxon>
        <taxon>Allacma</taxon>
    </lineage>
</organism>
<keyword evidence="3" id="KW-1185">Reference proteome</keyword>
<dbReference type="AlphaFoldDB" id="A0A8J2LG10"/>
<proteinExistence type="predicted"/>
<evidence type="ECO:0000313" key="2">
    <source>
        <dbReference type="EMBL" id="CAG7831008.1"/>
    </source>
</evidence>
<reference evidence="2" key="1">
    <citation type="submission" date="2021-06" db="EMBL/GenBank/DDBJ databases">
        <authorList>
            <person name="Hodson N. C."/>
            <person name="Mongue J. A."/>
            <person name="Jaron S. K."/>
        </authorList>
    </citation>
    <scope>NUCLEOTIDE SEQUENCE</scope>
</reference>
<dbReference type="OrthoDB" id="6134459at2759"/>
<evidence type="ECO:0000256" key="1">
    <source>
        <dbReference type="SAM" id="Phobius"/>
    </source>
</evidence>
<protein>
    <submittedName>
        <fullName evidence="2">Uncharacterized protein</fullName>
    </submittedName>
</protein>
<feature type="transmembrane region" description="Helical" evidence="1">
    <location>
        <begin position="24"/>
        <end position="44"/>
    </location>
</feature>
<comment type="caution">
    <text evidence="2">The sequence shown here is derived from an EMBL/GenBank/DDBJ whole genome shotgun (WGS) entry which is preliminary data.</text>
</comment>
<gene>
    <name evidence="2" type="ORF">AFUS01_LOCUS40772</name>
</gene>
<evidence type="ECO:0000313" key="3">
    <source>
        <dbReference type="Proteomes" id="UP000708208"/>
    </source>
</evidence>
<dbReference type="Proteomes" id="UP000708208">
    <property type="component" value="Unassembled WGS sequence"/>
</dbReference>
<feature type="non-terminal residue" evidence="2">
    <location>
        <position position="1"/>
    </location>
</feature>
<name>A0A8J2LG10_9HEXA</name>
<dbReference type="EMBL" id="CAJVCH010558480">
    <property type="protein sequence ID" value="CAG7831008.1"/>
    <property type="molecule type" value="Genomic_DNA"/>
</dbReference>
<sequence length="112" mass="13190">AVIKAKKDTRRVDNANNKTNNSRLIFIGKLSVLFGFPWIFEFIFSNMTIAPFTVLFWVRLVITIINALQGVGLFWVFVLQKKTKDQLKEKFWNHQKGNQLDFYPNLFKFVCN</sequence>
<keyword evidence="1" id="KW-0472">Membrane</keyword>
<accession>A0A8J2LG10</accession>
<feature type="transmembrane region" description="Helical" evidence="1">
    <location>
        <begin position="56"/>
        <end position="78"/>
    </location>
</feature>
<keyword evidence="1" id="KW-0812">Transmembrane</keyword>